<dbReference type="RefSeq" id="XP_066716909.1">
    <property type="nucleotide sequence ID" value="XM_066857640.1"/>
</dbReference>
<sequence length="60" mass="6625">MKCGILRDLEGRSTNLWGGGTRLFRATTTAGGLKQSQEMEDRAIYSLESVTNVGYSIMPR</sequence>
<dbReference type="Proteomes" id="UP001480595">
    <property type="component" value="Unassembled WGS sequence"/>
</dbReference>
<dbReference type="EMBL" id="JAQQWL010000006">
    <property type="protein sequence ID" value="KAK8069615.1"/>
    <property type="molecule type" value="Genomic_DNA"/>
</dbReference>
<protein>
    <submittedName>
        <fullName evidence="1">Uncharacterized protein</fullName>
    </submittedName>
</protein>
<organism evidence="1 2">
    <name type="scientific">Apiospora phragmitis</name>
    <dbReference type="NCBI Taxonomy" id="2905665"/>
    <lineage>
        <taxon>Eukaryota</taxon>
        <taxon>Fungi</taxon>
        <taxon>Dikarya</taxon>
        <taxon>Ascomycota</taxon>
        <taxon>Pezizomycotina</taxon>
        <taxon>Sordariomycetes</taxon>
        <taxon>Xylariomycetidae</taxon>
        <taxon>Amphisphaeriales</taxon>
        <taxon>Apiosporaceae</taxon>
        <taxon>Apiospora</taxon>
    </lineage>
</organism>
<keyword evidence="2" id="KW-1185">Reference proteome</keyword>
<proteinExistence type="predicted"/>
<evidence type="ECO:0000313" key="2">
    <source>
        <dbReference type="Proteomes" id="UP001480595"/>
    </source>
</evidence>
<dbReference type="GeneID" id="92090703"/>
<reference evidence="1 2" key="1">
    <citation type="submission" date="2023-01" db="EMBL/GenBank/DDBJ databases">
        <title>Analysis of 21 Apiospora genomes using comparative genomics revels a genus with tremendous synthesis potential of carbohydrate active enzymes and secondary metabolites.</title>
        <authorList>
            <person name="Sorensen T."/>
        </authorList>
    </citation>
    <scope>NUCLEOTIDE SEQUENCE [LARGE SCALE GENOMIC DNA]</scope>
    <source>
        <strain evidence="1 2">CBS 135458</strain>
    </source>
</reference>
<accession>A0ABR1VEH7</accession>
<gene>
    <name evidence="1" type="ORF">PG994_006231</name>
</gene>
<evidence type="ECO:0000313" key="1">
    <source>
        <dbReference type="EMBL" id="KAK8069615.1"/>
    </source>
</evidence>
<name>A0ABR1VEH7_9PEZI</name>
<comment type="caution">
    <text evidence="1">The sequence shown here is derived from an EMBL/GenBank/DDBJ whole genome shotgun (WGS) entry which is preliminary data.</text>
</comment>